<dbReference type="EMBL" id="BAAAZA010000061">
    <property type="protein sequence ID" value="GAA3905837.1"/>
    <property type="molecule type" value="Genomic_DNA"/>
</dbReference>
<evidence type="ECO:0000313" key="3">
    <source>
        <dbReference type="Proteomes" id="UP001501563"/>
    </source>
</evidence>
<gene>
    <name evidence="2" type="ORF">GCM10022207_89020</name>
</gene>
<proteinExistence type="predicted"/>
<organism evidence="2 3">
    <name type="scientific">Streptomyces lannensis</name>
    <dbReference type="NCBI Taxonomy" id="766498"/>
    <lineage>
        <taxon>Bacteria</taxon>
        <taxon>Bacillati</taxon>
        <taxon>Actinomycetota</taxon>
        <taxon>Actinomycetes</taxon>
        <taxon>Kitasatosporales</taxon>
        <taxon>Streptomycetaceae</taxon>
        <taxon>Streptomyces</taxon>
    </lineage>
</organism>
<sequence length="110" mass="11672">MPAGGGDVFAVHVGWDQYVFVGSDQPCTDGVARTRELGLFAERLPASSYAAEPEVTEAADEGFWASVRTELAARQGLLWKRPSSPTPHAGTVSPRKTSTQCAPVLARAPC</sequence>
<dbReference type="Proteomes" id="UP001501563">
    <property type="component" value="Unassembled WGS sequence"/>
</dbReference>
<protein>
    <submittedName>
        <fullName evidence="2">Uncharacterized protein</fullName>
    </submittedName>
</protein>
<evidence type="ECO:0000313" key="2">
    <source>
        <dbReference type="EMBL" id="GAA3905837.1"/>
    </source>
</evidence>
<accession>A0ABP7LTF7</accession>
<evidence type="ECO:0000256" key="1">
    <source>
        <dbReference type="SAM" id="MobiDB-lite"/>
    </source>
</evidence>
<feature type="region of interest" description="Disordered" evidence="1">
    <location>
        <begin position="80"/>
        <end position="100"/>
    </location>
</feature>
<reference evidence="3" key="1">
    <citation type="journal article" date="2019" name="Int. J. Syst. Evol. Microbiol.">
        <title>The Global Catalogue of Microorganisms (GCM) 10K type strain sequencing project: providing services to taxonomists for standard genome sequencing and annotation.</title>
        <authorList>
            <consortium name="The Broad Institute Genomics Platform"/>
            <consortium name="The Broad Institute Genome Sequencing Center for Infectious Disease"/>
            <person name="Wu L."/>
            <person name="Ma J."/>
        </authorList>
    </citation>
    <scope>NUCLEOTIDE SEQUENCE [LARGE SCALE GENOMIC DNA]</scope>
    <source>
        <strain evidence="3">JCM 16578</strain>
    </source>
</reference>
<name>A0ABP7LTF7_9ACTN</name>
<comment type="caution">
    <text evidence="2">The sequence shown here is derived from an EMBL/GenBank/DDBJ whole genome shotgun (WGS) entry which is preliminary data.</text>
</comment>
<keyword evidence="3" id="KW-1185">Reference proteome</keyword>